<protein>
    <recommendedName>
        <fullName evidence="3">Mitochondrial group I intron splicing factor CCM1</fullName>
    </recommendedName>
</protein>
<gene>
    <name evidence="1" type="ORF">HYPBUDRAFT_3590</name>
</gene>
<keyword evidence="2" id="KW-1185">Reference proteome</keyword>
<name>A0A1E4RQX3_9ASCO</name>
<dbReference type="EMBL" id="KV454538">
    <property type="protein sequence ID" value="ODV69638.1"/>
    <property type="molecule type" value="Genomic_DNA"/>
</dbReference>
<evidence type="ECO:0000313" key="2">
    <source>
        <dbReference type="Proteomes" id="UP000095085"/>
    </source>
</evidence>
<proteinExistence type="predicted"/>
<dbReference type="AlphaFoldDB" id="A0A1E4RQX3"/>
<dbReference type="RefSeq" id="XP_020078705.1">
    <property type="nucleotide sequence ID" value="XM_020223361.1"/>
</dbReference>
<reference evidence="2" key="1">
    <citation type="submission" date="2016-05" db="EMBL/GenBank/DDBJ databases">
        <title>Comparative genomics of biotechnologically important yeasts.</title>
        <authorList>
            <consortium name="DOE Joint Genome Institute"/>
            <person name="Riley R."/>
            <person name="Haridas S."/>
            <person name="Wolfe K.H."/>
            <person name="Lopes M.R."/>
            <person name="Hittinger C.T."/>
            <person name="Goker M."/>
            <person name="Salamov A."/>
            <person name="Wisecaver J."/>
            <person name="Long T.M."/>
            <person name="Aerts A.L."/>
            <person name="Barry K."/>
            <person name="Choi C."/>
            <person name="Clum A."/>
            <person name="Coughlan A.Y."/>
            <person name="Deshpande S."/>
            <person name="Douglass A.P."/>
            <person name="Hanson S.J."/>
            <person name="Klenk H.-P."/>
            <person name="Labutti K."/>
            <person name="Lapidus A."/>
            <person name="Lindquist E."/>
            <person name="Lipzen A."/>
            <person name="Meier-Kolthoff J.P."/>
            <person name="Ohm R.A."/>
            <person name="Otillar R.P."/>
            <person name="Pangilinan J."/>
            <person name="Peng Y."/>
            <person name="Rokas A."/>
            <person name="Rosa C.A."/>
            <person name="Scheuner C."/>
            <person name="Sibirny A.A."/>
            <person name="Slot J.C."/>
            <person name="Stielow J.B."/>
            <person name="Sun H."/>
            <person name="Kurtzman C.P."/>
            <person name="Blackwell M."/>
            <person name="Grigoriev I.V."/>
            <person name="Jeffries T.W."/>
        </authorList>
    </citation>
    <scope>NUCLEOTIDE SEQUENCE [LARGE SCALE GENOMIC DNA]</scope>
    <source>
        <strain evidence="2">NRRL Y-1933</strain>
    </source>
</reference>
<sequence>MSAVNPFKRTCQNLIFNIRNFKHPSKRPVFRSSVHPFCTNSQLLDASYTHWLMKTGKTIPSQIFNSLVTLQEEYESQGSKDDNKKFNTLPPSAVYAHEISQTLSIPTQLSIDDQKKKDHPHLHHKIAGFLRQDDFKLILDLIKLHRYELPVNILNEIISKANEKVENLEKDEVIETPRFKGIKELDKVRTHRRIYSDLPDLYEICRIHECRYLNDQYFQENYIWLCYHMNDLTRLQRFLYMYLKNSTYSSKTLSYIMSGFIINYEVEFAKNLFLSLIGILKSLSSRLLEVVIYQFIKVDSLFENINSIFDIWIKSNNCENPNISTIDLILKENYKFGTNEEVSKIHQYIESKSLNDHYLIQSTKLQNEIIKRDPVNPKKPITQHDLLKIDEICNSINDVKDLTKFYNEILTFFAKHSNIKMIQFIIIKMKKDDIPFNDEFLNILINFYVRSENFLTLINFITSTSTMEQENGLTFNHDFLFKVYKTFVQTYPYHAVNFDEGFQKWVTHNSKLSLESKALILEKCQISKIESRLTPYNLKLPEINTKKYDQSEWSDLKWAIDPLNGRVLQHERQIEFRINKGFQDILRKGIKPDYKMLENTFRRCGKQKRNMIYSLLWTTRLYKHKFDLDVLNLQLSRVSKDDLVRFVNSNNLSVKHKIFLSRIMMNKYLYEETSQLLSSIDQDDMTDKQKMFALNIGLRNHMNNGEFSKMIEQINNFPIDGNILSPFLSHNCRHIERKLVQKSKKDQSSNEDLKQLIDRLHGFIGDVELRLEQDKLDLTSKIKDMFGFFNDWINKSLNETDERRL</sequence>
<accession>A0A1E4RQX3</accession>
<dbReference type="GeneID" id="30997910"/>
<dbReference type="OrthoDB" id="4015271at2759"/>
<evidence type="ECO:0000313" key="1">
    <source>
        <dbReference type="EMBL" id="ODV69638.1"/>
    </source>
</evidence>
<dbReference type="Proteomes" id="UP000095085">
    <property type="component" value="Unassembled WGS sequence"/>
</dbReference>
<evidence type="ECO:0008006" key="3">
    <source>
        <dbReference type="Google" id="ProtNLM"/>
    </source>
</evidence>
<organism evidence="1 2">
    <name type="scientific">Hyphopichia burtonii NRRL Y-1933</name>
    <dbReference type="NCBI Taxonomy" id="984485"/>
    <lineage>
        <taxon>Eukaryota</taxon>
        <taxon>Fungi</taxon>
        <taxon>Dikarya</taxon>
        <taxon>Ascomycota</taxon>
        <taxon>Saccharomycotina</taxon>
        <taxon>Pichiomycetes</taxon>
        <taxon>Debaryomycetaceae</taxon>
        <taxon>Hyphopichia</taxon>
    </lineage>
</organism>